<dbReference type="Proteomes" id="UP001497516">
    <property type="component" value="Chromosome 1"/>
</dbReference>
<evidence type="ECO:0000313" key="1">
    <source>
        <dbReference type="EMBL" id="CAL1354293.1"/>
    </source>
</evidence>
<evidence type="ECO:0000313" key="2">
    <source>
        <dbReference type="Proteomes" id="UP001497516"/>
    </source>
</evidence>
<sequence length="99" mass="11353">MARKFGVAEEIKIEATMFEGYELVPKPGEDSSGEDLRLHISLLVDVSRGDDGDPFEFVCSAWPDRLEIHKLYLLPKNKLLGRPYLGPDFRDWGRRSTEE</sequence>
<proteinExistence type="predicted"/>
<name>A0AAV2CEJ5_9ROSI</name>
<dbReference type="EMBL" id="OZ034813">
    <property type="protein sequence ID" value="CAL1354293.1"/>
    <property type="molecule type" value="Genomic_DNA"/>
</dbReference>
<dbReference type="Gene3D" id="3.10.280.10">
    <property type="entry name" value="Mitochondrial glycoprotein"/>
    <property type="match status" value="1"/>
</dbReference>
<organism evidence="1 2">
    <name type="scientific">Linum trigynum</name>
    <dbReference type="NCBI Taxonomy" id="586398"/>
    <lineage>
        <taxon>Eukaryota</taxon>
        <taxon>Viridiplantae</taxon>
        <taxon>Streptophyta</taxon>
        <taxon>Embryophyta</taxon>
        <taxon>Tracheophyta</taxon>
        <taxon>Spermatophyta</taxon>
        <taxon>Magnoliopsida</taxon>
        <taxon>eudicotyledons</taxon>
        <taxon>Gunneridae</taxon>
        <taxon>Pentapetalae</taxon>
        <taxon>rosids</taxon>
        <taxon>fabids</taxon>
        <taxon>Malpighiales</taxon>
        <taxon>Linaceae</taxon>
        <taxon>Linum</taxon>
    </lineage>
</organism>
<dbReference type="AlphaFoldDB" id="A0AAV2CEJ5"/>
<reference evidence="1 2" key="1">
    <citation type="submission" date="2024-04" db="EMBL/GenBank/DDBJ databases">
        <authorList>
            <person name="Fracassetti M."/>
        </authorList>
    </citation>
    <scope>NUCLEOTIDE SEQUENCE [LARGE SCALE GENOMIC DNA]</scope>
</reference>
<dbReference type="InterPro" id="IPR036561">
    <property type="entry name" value="MAM33_sf"/>
</dbReference>
<accession>A0AAV2CEJ5</accession>
<gene>
    <name evidence="1" type="ORF">LTRI10_LOCUS2120</name>
</gene>
<keyword evidence="2" id="KW-1185">Reference proteome</keyword>
<protein>
    <submittedName>
        <fullName evidence="1">Uncharacterized protein</fullName>
    </submittedName>
</protein>
<dbReference type="SUPFAM" id="SSF54529">
    <property type="entry name" value="Mitochondrial glycoprotein MAM33-like"/>
    <property type="match status" value="1"/>
</dbReference>